<dbReference type="PROSITE" id="PS00107">
    <property type="entry name" value="PROTEIN_KINASE_ATP"/>
    <property type="match status" value="1"/>
</dbReference>
<dbReference type="PROSITE" id="PS00108">
    <property type="entry name" value="PROTEIN_KINASE_ST"/>
    <property type="match status" value="1"/>
</dbReference>
<evidence type="ECO:0008006" key="9">
    <source>
        <dbReference type="Google" id="ProtNLM"/>
    </source>
</evidence>
<keyword evidence="8" id="KW-1185">Reference proteome</keyword>
<evidence type="ECO:0000259" key="6">
    <source>
        <dbReference type="PROSITE" id="PS50011"/>
    </source>
</evidence>
<evidence type="ECO:0000313" key="8">
    <source>
        <dbReference type="Proteomes" id="UP001642483"/>
    </source>
</evidence>
<dbReference type="PROSITE" id="PS50011">
    <property type="entry name" value="PROTEIN_KINASE_DOM"/>
    <property type="match status" value="1"/>
</dbReference>
<dbReference type="InterPro" id="IPR008984">
    <property type="entry name" value="SMAD_FHA_dom_sf"/>
</dbReference>
<dbReference type="InterPro" id="IPR000719">
    <property type="entry name" value="Prot_kinase_dom"/>
</dbReference>
<dbReference type="PANTHER" id="PTHR24347">
    <property type="entry name" value="SERINE/THREONINE-PROTEIN KINASE"/>
    <property type="match status" value="1"/>
</dbReference>
<evidence type="ECO:0000313" key="7">
    <source>
        <dbReference type="EMBL" id="CAK8683355.1"/>
    </source>
</evidence>
<accession>A0ABP0FZI3</accession>
<dbReference type="Gene3D" id="2.60.200.20">
    <property type="match status" value="1"/>
</dbReference>
<dbReference type="Proteomes" id="UP001642483">
    <property type="component" value="Unassembled WGS sequence"/>
</dbReference>
<dbReference type="EMBL" id="CAWYQH010000097">
    <property type="protein sequence ID" value="CAK8683355.1"/>
    <property type="molecule type" value="Genomic_DNA"/>
</dbReference>
<feature type="domain" description="Protein kinase" evidence="6">
    <location>
        <begin position="212"/>
        <end position="488"/>
    </location>
</feature>
<evidence type="ECO:0000256" key="2">
    <source>
        <dbReference type="ARBA" id="ARBA00022840"/>
    </source>
</evidence>
<reference evidence="7 8" key="1">
    <citation type="submission" date="2024-02" db="EMBL/GenBank/DDBJ databases">
        <authorList>
            <person name="Daric V."/>
            <person name="Darras S."/>
        </authorList>
    </citation>
    <scope>NUCLEOTIDE SEQUENCE [LARGE SCALE GENOMIC DNA]</scope>
</reference>
<sequence length="584" mass="65330">MSQQSQKSGDCPASSTQKDSEVSQKASVDSQTSSYESSGSRTSGSQTTSSGGGTGSSGDTVPASTQEVTENPDAEPTELKPPAWGVLYPKQNEFYPLDLVDERYTFGRSNECDYNLDNPRIKTTKFFRNYSKMHFAIQRSIQNDKTYQSYIEDLGGTNGTFVNGEKIPSKRSRPLKTADNISLAYHDNNIFVYFDMTSQTESGLPKEFSSKYILNHLLGKGAFGEVYEVWFMEDCQRYAAKILDKQRMSLYAGTRAPGGRVRDLMDEVKILQHLKHPCIIGMRDVIDTPDNLYIILEYAGGGELFDRVKHGRLPEPLAKLYFYQMLSAVAYLHSNGITHRDLKPENVLLMSNEEPCLLKITDFGYSRLLQDEALMSTIAGTKTYLAPEIVQYLHTHTGSSPTGYTNLVDIWSLGVILYVCLAGYPPFADNRIGTSQTLEKQILSGNVIFYSSPWKTISDDAKDLVKHLMKVDTKTRLTSAQAMVHNWLDDAQMKEAASRLMVEENKFTTSIELLAERSLSGTSDSTRKISTDDDGNSRISHVEDVDDSERKPLKRHAEKENKSASEGAQETSCEPVLEKQPRHT</sequence>
<feature type="domain" description="FHA" evidence="5">
    <location>
        <begin position="104"/>
        <end position="167"/>
    </location>
</feature>
<feature type="region of interest" description="Disordered" evidence="4">
    <location>
        <begin position="522"/>
        <end position="584"/>
    </location>
</feature>
<feature type="compositionally biased region" description="Polar residues" evidence="4">
    <location>
        <begin position="1"/>
        <end position="29"/>
    </location>
</feature>
<comment type="caution">
    <text evidence="7">The sequence shown here is derived from an EMBL/GenBank/DDBJ whole genome shotgun (WGS) entry which is preliminary data.</text>
</comment>
<dbReference type="SMART" id="SM00240">
    <property type="entry name" value="FHA"/>
    <property type="match status" value="1"/>
</dbReference>
<dbReference type="Pfam" id="PF00498">
    <property type="entry name" value="FHA"/>
    <property type="match status" value="1"/>
</dbReference>
<keyword evidence="2 3" id="KW-0067">ATP-binding</keyword>
<dbReference type="SUPFAM" id="SSF49879">
    <property type="entry name" value="SMAD/FHA domain"/>
    <property type="match status" value="1"/>
</dbReference>
<dbReference type="SUPFAM" id="SSF56112">
    <property type="entry name" value="Protein kinase-like (PK-like)"/>
    <property type="match status" value="1"/>
</dbReference>
<proteinExistence type="predicted"/>
<dbReference type="InterPro" id="IPR000253">
    <property type="entry name" value="FHA_dom"/>
</dbReference>
<keyword evidence="1 3" id="KW-0547">Nucleotide-binding</keyword>
<dbReference type="InterPro" id="IPR011009">
    <property type="entry name" value="Kinase-like_dom_sf"/>
</dbReference>
<feature type="compositionally biased region" description="Basic and acidic residues" evidence="4">
    <location>
        <begin position="540"/>
        <end position="563"/>
    </location>
</feature>
<evidence type="ECO:0000256" key="3">
    <source>
        <dbReference type="PROSITE-ProRule" id="PRU10141"/>
    </source>
</evidence>
<gene>
    <name evidence="7" type="ORF">CVLEPA_LOCUS14436</name>
</gene>
<protein>
    <recommendedName>
        <fullName evidence="9">Serine/threonine-protein kinase Chk2</fullName>
    </recommendedName>
</protein>
<name>A0ABP0FZI3_CLALP</name>
<feature type="region of interest" description="Disordered" evidence="4">
    <location>
        <begin position="1"/>
        <end position="84"/>
    </location>
</feature>
<dbReference type="InterPro" id="IPR017441">
    <property type="entry name" value="Protein_kinase_ATP_BS"/>
</dbReference>
<dbReference type="Gene3D" id="1.10.510.10">
    <property type="entry name" value="Transferase(Phosphotransferase) domain 1"/>
    <property type="match status" value="1"/>
</dbReference>
<feature type="compositionally biased region" description="Low complexity" evidence="4">
    <location>
        <begin position="30"/>
        <end position="49"/>
    </location>
</feature>
<evidence type="ECO:0000259" key="5">
    <source>
        <dbReference type="PROSITE" id="PS50006"/>
    </source>
</evidence>
<feature type="binding site" evidence="3">
    <location>
        <position position="241"/>
    </location>
    <ligand>
        <name>ATP</name>
        <dbReference type="ChEBI" id="CHEBI:30616"/>
    </ligand>
</feature>
<dbReference type="SMART" id="SM00220">
    <property type="entry name" value="S_TKc"/>
    <property type="match status" value="1"/>
</dbReference>
<dbReference type="CDD" id="cd22666">
    <property type="entry name" value="FHA_CHK2"/>
    <property type="match status" value="1"/>
</dbReference>
<dbReference type="InterPro" id="IPR008271">
    <property type="entry name" value="Ser/Thr_kinase_AS"/>
</dbReference>
<dbReference type="PROSITE" id="PS50006">
    <property type="entry name" value="FHA_DOMAIN"/>
    <property type="match status" value="1"/>
</dbReference>
<dbReference type="Pfam" id="PF00069">
    <property type="entry name" value="Pkinase"/>
    <property type="match status" value="1"/>
</dbReference>
<organism evidence="7 8">
    <name type="scientific">Clavelina lepadiformis</name>
    <name type="common">Light-bulb sea squirt</name>
    <name type="synonym">Ascidia lepadiformis</name>
    <dbReference type="NCBI Taxonomy" id="159417"/>
    <lineage>
        <taxon>Eukaryota</taxon>
        <taxon>Metazoa</taxon>
        <taxon>Chordata</taxon>
        <taxon>Tunicata</taxon>
        <taxon>Ascidiacea</taxon>
        <taxon>Aplousobranchia</taxon>
        <taxon>Clavelinidae</taxon>
        <taxon>Clavelina</taxon>
    </lineage>
</organism>
<evidence type="ECO:0000256" key="1">
    <source>
        <dbReference type="ARBA" id="ARBA00022741"/>
    </source>
</evidence>
<evidence type="ECO:0000256" key="4">
    <source>
        <dbReference type="SAM" id="MobiDB-lite"/>
    </source>
</evidence>